<reference evidence="6 7" key="1">
    <citation type="submission" date="2020-11" db="EMBL/GenBank/DDBJ databases">
        <title>Taxonomic investigation of Rahnella strains.</title>
        <authorList>
            <person name="Lee S.D."/>
        </authorList>
    </citation>
    <scope>NUCLEOTIDE SEQUENCE [LARGE SCALE GENOMIC DNA]</scope>
    <source>
        <strain evidence="6 7">SAP-17</strain>
    </source>
</reference>
<dbReference type="PANTHER" id="PTHR43585">
    <property type="entry name" value="FUMIPYRROLE BIOSYNTHESIS PROTEIN C"/>
    <property type="match status" value="1"/>
</dbReference>
<sequence>MSVFIFIEARPVECTGISFVRQRGMSPILFTSLHNRNPNLLLDLDLDLFDNVYYFEDLNRGSILTLIQEKQMIVSGIIGCFDDVMILTSEVANELELPHPSLKGLKNVYSKKNTRDILKNRGFIQPMYQEFSLSTPPSDPFVHYPFVLKPIRDAGAYGVHLCKNKNEYIQTLNQINESSKLSMLGSKYNDFIIEEFLTGEFYGVEVIYNLGEWYIAGINKIFVSENNSLCMEGVSQPADLSEDDYRMIHHHIDCWVEALELKGGALNIEFILTDKGPVLVEVNLRVAGARAVKQVYMTSGIDIIHHLINFLCGDEVAISTKHKSDFKYVADLLIFSDEYECITTIDICTESPYYIESGFKKLPINIVSQQRNFGAIIGHVLACGDSCEDAMANAKEISNTIYLNKIS</sequence>
<proteinExistence type="predicted"/>
<dbReference type="Gene3D" id="3.30.470.20">
    <property type="entry name" value="ATP-grasp fold, B domain"/>
    <property type="match status" value="1"/>
</dbReference>
<evidence type="ECO:0000256" key="1">
    <source>
        <dbReference type="ARBA" id="ARBA00022598"/>
    </source>
</evidence>
<comment type="caution">
    <text evidence="6">The sequence shown here is derived from an EMBL/GenBank/DDBJ whole genome shotgun (WGS) entry which is preliminary data.</text>
</comment>
<evidence type="ECO:0000313" key="6">
    <source>
        <dbReference type="EMBL" id="MBF7981124.1"/>
    </source>
</evidence>
<dbReference type="Proteomes" id="UP000636811">
    <property type="component" value="Unassembled WGS sequence"/>
</dbReference>
<dbReference type="InterPro" id="IPR011761">
    <property type="entry name" value="ATP-grasp"/>
</dbReference>
<name>A0ABS0E8Q2_9GAMM</name>
<organism evidence="6 7">
    <name type="scientific">Rahnella laticis</name>
    <dbReference type="NCBI Taxonomy" id="2787622"/>
    <lineage>
        <taxon>Bacteria</taxon>
        <taxon>Pseudomonadati</taxon>
        <taxon>Pseudomonadota</taxon>
        <taxon>Gammaproteobacteria</taxon>
        <taxon>Enterobacterales</taxon>
        <taxon>Yersiniaceae</taxon>
        <taxon>Rahnella</taxon>
    </lineage>
</organism>
<keyword evidence="1" id="KW-0436">Ligase</keyword>
<keyword evidence="3 4" id="KW-0067">ATP-binding</keyword>
<evidence type="ECO:0000256" key="3">
    <source>
        <dbReference type="ARBA" id="ARBA00022840"/>
    </source>
</evidence>
<dbReference type="RefSeq" id="WP_195815049.1">
    <property type="nucleotide sequence ID" value="NZ_JADOBI010000007.1"/>
</dbReference>
<protein>
    <submittedName>
        <fullName evidence="6">ATP-grasp domain-containing protein</fullName>
    </submittedName>
</protein>
<dbReference type="Pfam" id="PF13535">
    <property type="entry name" value="ATP-grasp_4"/>
    <property type="match status" value="1"/>
</dbReference>
<keyword evidence="7" id="KW-1185">Reference proteome</keyword>
<evidence type="ECO:0000313" key="7">
    <source>
        <dbReference type="Proteomes" id="UP000636811"/>
    </source>
</evidence>
<dbReference type="PROSITE" id="PS50975">
    <property type="entry name" value="ATP_GRASP"/>
    <property type="match status" value="1"/>
</dbReference>
<keyword evidence="2 4" id="KW-0547">Nucleotide-binding</keyword>
<evidence type="ECO:0000259" key="5">
    <source>
        <dbReference type="PROSITE" id="PS50975"/>
    </source>
</evidence>
<dbReference type="EMBL" id="JADOBI010000007">
    <property type="protein sequence ID" value="MBF7981124.1"/>
    <property type="molecule type" value="Genomic_DNA"/>
</dbReference>
<evidence type="ECO:0000256" key="2">
    <source>
        <dbReference type="ARBA" id="ARBA00022741"/>
    </source>
</evidence>
<accession>A0ABS0E8Q2</accession>
<evidence type="ECO:0000256" key="4">
    <source>
        <dbReference type="PROSITE-ProRule" id="PRU00409"/>
    </source>
</evidence>
<dbReference type="SUPFAM" id="SSF56059">
    <property type="entry name" value="Glutathione synthetase ATP-binding domain-like"/>
    <property type="match status" value="1"/>
</dbReference>
<dbReference type="InterPro" id="IPR052032">
    <property type="entry name" value="ATP-dep_AA_Ligase"/>
</dbReference>
<dbReference type="PANTHER" id="PTHR43585:SF2">
    <property type="entry name" value="ATP-GRASP ENZYME FSQD"/>
    <property type="match status" value="1"/>
</dbReference>
<gene>
    <name evidence="6" type="ORF">IV433_17035</name>
</gene>
<feature type="domain" description="ATP-grasp" evidence="5">
    <location>
        <begin position="115"/>
        <end position="312"/>
    </location>
</feature>